<dbReference type="Pfam" id="PF13304">
    <property type="entry name" value="AAA_21"/>
    <property type="match status" value="1"/>
</dbReference>
<organism evidence="2 3">
    <name type="scientific">Runella aurantiaca</name>
    <dbReference type="NCBI Taxonomy" id="2282308"/>
    <lineage>
        <taxon>Bacteria</taxon>
        <taxon>Pseudomonadati</taxon>
        <taxon>Bacteroidota</taxon>
        <taxon>Cytophagia</taxon>
        <taxon>Cytophagales</taxon>
        <taxon>Spirosomataceae</taxon>
        <taxon>Runella</taxon>
    </lineage>
</organism>
<keyword evidence="3" id="KW-1185">Reference proteome</keyword>
<sequence>MKVAHLQLNNYNQFKNFELDLTYPTGHAKAGQPLDKVCIIGQSGTGKTSLLLFLKNLWGFLIEAEFYSDNEELRLRKYANFLPKEFRASFLNTKKIEILLSQTSSSDLIESIRFLKKEDLDANILYFSTEVELQTWGATQLTFTDFWFRIAQDIQKYQELEIQKRIELSKIIEGDSSNELLQQGRNDFAKWKQNNPNPLDDIADKLLDTVLNRFNLQVKRDLSFKKDDIGTIRIETLQGEEVPFNCWSTGTKQLITRVLPLYAMRPENYLLLFDEPEQSLYPDIQTEIIDILTSSRLSTDCQFFFATHSPLIASCFEPWEIVELKFNPDGSVYRELYYDIKKGNHIDNYTIDPRYLRWDSILTRLFDLDKDSNEARTRKLMELATLRSKLQKANGKLPPEEKVQLQSQFEKLAELLDWEYNAEN</sequence>
<dbReference type="PANTHER" id="PTHR43581:SF4">
    <property type="entry name" value="ATP_GTP PHOSPHATASE"/>
    <property type="match status" value="1"/>
</dbReference>
<accession>A0A369IF08</accession>
<dbReference type="InterPro" id="IPR003959">
    <property type="entry name" value="ATPase_AAA_core"/>
</dbReference>
<dbReference type="GO" id="GO:0005524">
    <property type="term" value="F:ATP binding"/>
    <property type="evidence" value="ECO:0007669"/>
    <property type="project" value="UniProtKB-KW"/>
</dbReference>
<dbReference type="Gene3D" id="3.40.50.300">
    <property type="entry name" value="P-loop containing nucleotide triphosphate hydrolases"/>
    <property type="match status" value="1"/>
</dbReference>
<gene>
    <name evidence="2" type="ORF">DVG78_06040</name>
</gene>
<dbReference type="EMBL" id="QPIW01000003">
    <property type="protein sequence ID" value="RDB06845.1"/>
    <property type="molecule type" value="Genomic_DNA"/>
</dbReference>
<dbReference type="PANTHER" id="PTHR43581">
    <property type="entry name" value="ATP/GTP PHOSPHATASE"/>
    <property type="match status" value="1"/>
</dbReference>
<dbReference type="InterPro" id="IPR027417">
    <property type="entry name" value="P-loop_NTPase"/>
</dbReference>
<evidence type="ECO:0000313" key="3">
    <source>
        <dbReference type="Proteomes" id="UP000253141"/>
    </source>
</evidence>
<dbReference type="GO" id="GO:0016887">
    <property type="term" value="F:ATP hydrolysis activity"/>
    <property type="evidence" value="ECO:0007669"/>
    <property type="project" value="InterPro"/>
</dbReference>
<comment type="caution">
    <text evidence="2">The sequence shown here is derived from an EMBL/GenBank/DDBJ whole genome shotgun (WGS) entry which is preliminary data.</text>
</comment>
<dbReference type="Proteomes" id="UP000253141">
    <property type="component" value="Unassembled WGS sequence"/>
</dbReference>
<dbReference type="SUPFAM" id="SSF52540">
    <property type="entry name" value="P-loop containing nucleoside triphosphate hydrolases"/>
    <property type="match status" value="1"/>
</dbReference>
<dbReference type="InterPro" id="IPR051396">
    <property type="entry name" value="Bact_Antivir_Def_Nuclease"/>
</dbReference>
<dbReference type="RefSeq" id="WP_114460165.1">
    <property type="nucleotide sequence ID" value="NZ_QPIW01000003.1"/>
</dbReference>
<reference evidence="2 3" key="1">
    <citation type="submission" date="2018-07" db="EMBL/GenBank/DDBJ databases">
        <title>Genome analysis of Runella aurantiaca.</title>
        <authorList>
            <person name="Yang X."/>
        </authorList>
    </citation>
    <scope>NUCLEOTIDE SEQUENCE [LARGE SCALE GENOMIC DNA]</scope>
    <source>
        <strain evidence="2 3">YX9</strain>
    </source>
</reference>
<feature type="domain" description="ATPase AAA-type core" evidence="1">
    <location>
        <begin position="38"/>
        <end position="312"/>
    </location>
</feature>
<proteinExistence type="predicted"/>
<dbReference type="AlphaFoldDB" id="A0A369IF08"/>
<keyword evidence="2" id="KW-0067">ATP-binding</keyword>
<evidence type="ECO:0000313" key="2">
    <source>
        <dbReference type="EMBL" id="RDB06845.1"/>
    </source>
</evidence>
<evidence type="ECO:0000259" key="1">
    <source>
        <dbReference type="Pfam" id="PF13304"/>
    </source>
</evidence>
<protein>
    <submittedName>
        <fullName evidence="2">ATP-binding protein</fullName>
    </submittedName>
</protein>
<name>A0A369IF08_9BACT</name>
<dbReference type="OrthoDB" id="9784297at2"/>
<keyword evidence="2" id="KW-0547">Nucleotide-binding</keyword>